<dbReference type="AlphaFoldDB" id="Q2SEK2"/>
<dbReference type="Gene3D" id="1.10.760.10">
    <property type="entry name" value="Cytochrome c-like domain"/>
    <property type="match status" value="1"/>
</dbReference>
<dbReference type="InterPro" id="IPR036909">
    <property type="entry name" value="Cyt_c-like_dom_sf"/>
</dbReference>
<organism evidence="1 2">
    <name type="scientific">Hahella chejuensis (strain KCTC 2396)</name>
    <dbReference type="NCBI Taxonomy" id="349521"/>
    <lineage>
        <taxon>Bacteria</taxon>
        <taxon>Pseudomonadati</taxon>
        <taxon>Pseudomonadota</taxon>
        <taxon>Gammaproteobacteria</taxon>
        <taxon>Oceanospirillales</taxon>
        <taxon>Hahellaceae</taxon>
        <taxon>Hahella</taxon>
    </lineage>
</organism>
<keyword evidence="2" id="KW-1185">Reference proteome</keyword>
<dbReference type="SUPFAM" id="SSF46626">
    <property type="entry name" value="Cytochrome c"/>
    <property type="match status" value="1"/>
</dbReference>
<dbReference type="GO" id="GO:0020037">
    <property type="term" value="F:heme binding"/>
    <property type="evidence" value="ECO:0007669"/>
    <property type="project" value="InterPro"/>
</dbReference>
<reference evidence="1 2" key="1">
    <citation type="journal article" date="2005" name="Nucleic Acids Res.">
        <title>Genomic blueprint of Hahella chejuensis, a marine microbe producing an algicidal agent.</title>
        <authorList>
            <person name="Jeong H."/>
            <person name="Yim J.H."/>
            <person name="Lee C."/>
            <person name="Choi S.-H."/>
            <person name="Park Y.K."/>
            <person name="Yoon S.H."/>
            <person name="Hur C.-G."/>
            <person name="Kang H.-Y."/>
            <person name="Kim D."/>
            <person name="Lee H.H."/>
            <person name="Park K.H."/>
            <person name="Park S.-H."/>
            <person name="Park H.-S."/>
            <person name="Lee H.K."/>
            <person name="Oh T.K."/>
            <person name="Kim J.F."/>
        </authorList>
    </citation>
    <scope>NUCLEOTIDE SEQUENCE [LARGE SCALE GENOMIC DNA]</scope>
    <source>
        <strain evidence="1 2">KCTC 2396</strain>
    </source>
</reference>
<dbReference type="GO" id="GO:0004130">
    <property type="term" value="F:cytochrome-c peroxidase activity"/>
    <property type="evidence" value="ECO:0007669"/>
    <property type="project" value="TreeGrafter"/>
</dbReference>
<dbReference type="RefSeq" id="WP_011397989.1">
    <property type="nucleotide sequence ID" value="NC_007645.1"/>
</dbReference>
<dbReference type="Pfam" id="PF21419">
    <property type="entry name" value="RoxA-like_Cyt-c"/>
    <property type="match status" value="1"/>
</dbReference>
<dbReference type="HOGENOM" id="CLU_014386_1_0_6"/>
<dbReference type="PANTHER" id="PTHR30600">
    <property type="entry name" value="CYTOCHROME C PEROXIDASE-RELATED"/>
    <property type="match status" value="1"/>
</dbReference>
<dbReference type="InterPro" id="IPR051395">
    <property type="entry name" value="Cytochrome_c_Peroxidase/MauG"/>
</dbReference>
<dbReference type="KEGG" id="hch:HCH_04215"/>
<dbReference type="InterPro" id="IPR047758">
    <property type="entry name" value="CytoC_perox"/>
</dbReference>
<dbReference type="STRING" id="349521.HCH_04215"/>
<dbReference type="PANTHER" id="PTHR30600:SF9">
    <property type="entry name" value="BLR7738 PROTEIN"/>
    <property type="match status" value="1"/>
</dbReference>
<sequence>MATRQAMLEKDNWLESPKSKRCAGLLAVALASGLTGSCALKQEGNWIQEGEKVPGAKGNVVDLDQGWTDDTQAAFYFSSQGSRIIPYKWFLVLERKDSQALFRADDHMERMRYLPSTQVGSWNPDGLPVGFVKDVGKDGEQWMGFSCAACHTGQVRYRGQEIRIDGGPTLGDVQTFNAALVDALSSTYQDNAKFDRFANNVLGEPDMESRFKLRQALLAQTEELATRNLINHSAPHQPDYGYGRVDAIGQIFNQIMVYFNDMPNNGHPANAPVSYPFLWGTQQSDVVQWTGFAPNGPFDFGALIRNAGEVLGVYGQINIPDDKSVYRYKSSFDIKGLGDLEAWVADLRSPAWPTEYLPAVNPETAARGKLHYDKFCLSCHQVIPRSREAAIYNAVLTPINEVGTDPLEWTNMMKCYEAGKYEGRKSMGIIGDPIPATTSGLEPLVNAAVGGLLEHTADSIEAASVDYATELHSEKARLEKIQDILQQFKIKQSPSVACGDNLPISEGTYKARPLNGIWATAPYLHNGSVPNLYELLLPASQRSKKFYLGSRELDVVKVGYVSMPHMTLSDGTLIKTFEYDTDLKGNSNSGHEYGANDMKEVERMELLEYLKTL</sequence>
<protein>
    <recommendedName>
        <fullName evidence="3">Cytochrome c domain-containing protein</fullName>
    </recommendedName>
</protein>
<evidence type="ECO:0000313" key="1">
    <source>
        <dbReference type="EMBL" id="ABC30922.1"/>
    </source>
</evidence>
<dbReference type="GO" id="GO:0009055">
    <property type="term" value="F:electron transfer activity"/>
    <property type="evidence" value="ECO:0007669"/>
    <property type="project" value="InterPro"/>
</dbReference>
<dbReference type="Proteomes" id="UP000000238">
    <property type="component" value="Chromosome"/>
</dbReference>
<evidence type="ECO:0008006" key="3">
    <source>
        <dbReference type="Google" id="ProtNLM"/>
    </source>
</evidence>
<name>Q2SEK2_HAHCH</name>
<dbReference type="NCBIfam" id="NF040606">
    <property type="entry name" value="CytoC_perox"/>
    <property type="match status" value="1"/>
</dbReference>
<dbReference type="eggNOG" id="COG2010">
    <property type="taxonomic scope" value="Bacteria"/>
</dbReference>
<proteinExistence type="predicted"/>
<evidence type="ECO:0000313" key="2">
    <source>
        <dbReference type="Proteomes" id="UP000000238"/>
    </source>
</evidence>
<accession>Q2SEK2</accession>
<dbReference type="EMBL" id="CP000155">
    <property type="protein sequence ID" value="ABC30922.1"/>
    <property type="molecule type" value="Genomic_DNA"/>
</dbReference>
<gene>
    <name evidence="1" type="ordered locus">HCH_04215</name>
</gene>